<dbReference type="Proteomes" id="UP000078148">
    <property type="component" value="Chromosome"/>
</dbReference>
<evidence type="ECO:0000256" key="3">
    <source>
        <dbReference type="ARBA" id="ARBA00022598"/>
    </source>
</evidence>
<dbReference type="InterPro" id="IPR014729">
    <property type="entry name" value="Rossmann-like_a/b/a_fold"/>
</dbReference>
<dbReference type="SUPFAM" id="SSF82829">
    <property type="entry name" value="MesJ substrate recognition domain-like"/>
    <property type="match status" value="1"/>
</dbReference>
<dbReference type="HAMAP" id="MF_01161">
    <property type="entry name" value="tRNA_Ile_lys_synt"/>
    <property type="match status" value="1"/>
</dbReference>
<keyword evidence="5 8" id="KW-0547">Nucleotide-binding</keyword>
<evidence type="ECO:0000259" key="9">
    <source>
        <dbReference type="SMART" id="SM00977"/>
    </source>
</evidence>
<dbReference type="InterPro" id="IPR012795">
    <property type="entry name" value="tRNA_Ile_lys_synt_N"/>
</dbReference>
<dbReference type="KEGG" id="pbv:AR543_03100"/>
<comment type="domain">
    <text evidence="8">The N-terminal region contains the highly conserved SGGXDS motif, predicted to be a P-loop motif involved in ATP binding.</text>
</comment>
<evidence type="ECO:0000313" key="10">
    <source>
        <dbReference type="EMBL" id="ANF95123.1"/>
    </source>
</evidence>
<dbReference type="SUPFAM" id="SSF56037">
    <property type="entry name" value="PheT/TilS domain"/>
    <property type="match status" value="1"/>
</dbReference>
<sequence>MEPQTWNRLLDHVRMLVQQEKWWRPGSCIIAAVSGGPDSIALLHVLHQLSPEYGWSVICAHMNHGFRPEESAAEARFVEAEASALSIPFESEQVDAPAYMQQTGKGAQEAARELRYRFLHNIAAKHSADSIALAHHMDDQAETVMMRIIRGTGPDGIGGIKMHRIEKNVELVRPFLRIYKADLIRSCEECHFRYMNDSSNELRKYTRNRIRLDVLPFLEQYNKQLVPTLARLAEIAGPESEYIQQQTEALYAELVKEKEGSFSFSVTSFVGAHVALQRRLIKLILNYLSSTAEQFDFAKIELIRQQIVHSHLTSWNLDIGDRIICVREYEDIRFMQDYRGEPEPFCIPLQRENAVISIPGSLDQMEIRLLEWKEYDSEALQLSSDEALFDADLTDFPLYLRSRRPGDTIRLLGSGTKKVKNLFIDAKIPLSQRDSLPLLTDHHGRILWIPGVRRSQEALLHPGSVHCLYMRRIKSAK</sequence>
<keyword evidence="6 8" id="KW-0067">ATP-binding</keyword>
<evidence type="ECO:0000256" key="6">
    <source>
        <dbReference type="ARBA" id="ARBA00022840"/>
    </source>
</evidence>
<evidence type="ECO:0000313" key="11">
    <source>
        <dbReference type="Proteomes" id="UP000078148"/>
    </source>
</evidence>
<evidence type="ECO:0000256" key="2">
    <source>
        <dbReference type="ARBA" id="ARBA00022490"/>
    </source>
</evidence>
<evidence type="ECO:0000256" key="7">
    <source>
        <dbReference type="ARBA" id="ARBA00048539"/>
    </source>
</evidence>
<comment type="catalytic activity">
    <reaction evidence="7 8">
        <text>cytidine(34) in tRNA(Ile2) + L-lysine + ATP = lysidine(34) in tRNA(Ile2) + AMP + diphosphate + H(+)</text>
        <dbReference type="Rhea" id="RHEA:43744"/>
        <dbReference type="Rhea" id="RHEA-COMP:10625"/>
        <dbReference type="Rhea" id="RHEA-COMP:10670"/>
        <dbReference type="ChEBI" id="CHEBI:15378"/>
        <dbReference type="ChEBI" id="CHEBI:30616"/>
        <dbReference type="ChEBI" id="CHEBI:32551"/>
        <dbReference type="ChEBI" id="CHEBI:33019"/>
        <dbReference type="ChEBI" id="CHEBI:82748"/>
        <dbReference type="ChEBI" id="CHEBI:83665"/>
        <dbReference type="ChEBI" id="CHEBI:456215"/>
        <dbReference type="EC" id="6.3.4.19"/>
    </reaction>
</comment>
<dbReference type="AlphaFoldDB" id="A0A172ZC85"/>
<dbReference type="PANTHER" id="PTHR43033">
    <property type="entry name" value="TRNA(ILE)-LYSIDINE SYNTHASE-RELATED"/>
    <property type="match status" value="1"/>
</dbReference>
<comment type="function">
    <text evidence="8">Ligates lysine onto the cytidine present at position 34 of the AUA codon-specific tRNA(Ile) that contains the anticodon CAU, in an ATP-dependent manner. Cytidine is converted to lysidine, thus changing the amino acid specificity of the tRNA from methionine to isoleucine.</text>
</comment>
<evidence type="ECO:0000256" key="5">
    <source>
        <dbReference type="ARBA" id="ARBA00022741"/>
    </source>
</evidence>
<dbReference type="SUPFAM" id="SSF52402">
    <property type="entry name" value="Adenine nucleotide alpha hydrolases-like"/>
    <property type="match status" value="1"/>
</dbReference>
<evidence type="ECO:0000256" key="1">
    <source>
        <dbReference type="ARBA" id="ARBA00004496"/>
    </source>
</evidence>
<dbReference type="InterPro" id="IPR012094">
    <property type="entry name" value="tRNA_Ile_lys_synt"/>
</dbReference>
<keyword evidence="3 8" id="KW-0436">Ligase</keyword>
<accession>A0A172ZC85</accession>
<gene>
    <name evidence="8" type="primary">tilS</name>
    <name evidence="10" type="ORF">AR543_03100</name>
</gene>
<comment type="subcellular location">
    <subcellularLocation>
        <location evidence="1 8">Cytoplasm</location>
    </subcellularLocation>
</comment>
<proteinExistence type="inferred from homology"/>
<evidence type="ECO:0000256" key="8">
    <source>
        <dbReference type="HAMAP-Rule" id="MF_01161"/>
    </source>
</evidence>
<dbReference type="STRING" id="1616788.AR543_03100"/>
<dbReference type="SMART" id="SM00977">
    <property type="entry name" value="TilS_C"/>
    <property type="match status" value="1"/>
</dbReference>
<dbReference type="NCBIfam" id="TIGR02433">
    <property type="entry name" value="lysidine_TilS_C"/>
    <property type="match status" value="1"/>
</dbReference>
<dbReference type="RefSeq" id="WP_060531752.1">
    <property type="nucleotide sequence ID" value="NZ_CP013023.1"/>
</dbReference>
<name>A0A172ZC85_9BACL</name>
<dbReference type="EC" id="6.3.4.19" evidence="8"/>
<dbReference type="InterPro" id="IPR012796">
    <property type="entry name" value="Lysidine-tRNA-synth_C"/>
</dbReference>
<dbReference type="NCBIfam" id="TIGR02432">
    <property type="entry name" value="lysidine_TilS_N"/>
    <property type="match status" value="1"/>
</dbReference>
<protein>
    <recommendedName>
        <fullName evidence="8">tRNA(Ile)-lysidine synthase</fullName>
        <ecNumber evidence="8">6.3.4.19</ecNumber>
    </recommendedName>
    <alternativeName>
        <fullName evidence="8">tRNA(Ile)-2-lysyl-cytidine synthase</fullName>
    </alternativeName>
    <alternativeName>
        <fullName evidence="8">tRNA(Ile)-lysidine synthetase</fullName>
    </alternativeName>
</protein>
<keyword evidence="4 8" id="KW-0819">tRNA processing</keyword>
<dbReference type="GO" id="GO:0005524">
    <property type="term" value="F:ATP binding"/>
    <property type="evidence" value="ECO:0007669"/>
    <property type="project" value="UniProtKB-UniRule"/>
</dbReference>
<dbReference type="GO" id="GO:0005737">
    <property type="term" value="C:cytoplasm"/>
    <property type="evidence" value="ECO:0007669"/>
    <property type="project" value="UniProtKB-SubCell"/>
</dbReference>
<dbReference type="Gene3D" id="3.30.465.60">
    <property type="match status" value="1"/>
</dbReference>
<dbReference type="CDD" id="cd01992">
    <property type="entry name" value="TilS_N"/>
    <property type="match status" value="1"/>
</dbReference>
<dbReference type="EMBL" id="CP013023">
    <property type="protein sequence ID" value="ANF95123.1"/>
    <property type="molecule type" value="Genomic_DNA"/>
</dbReference>
<evidence type="ECO:0000256" key="4">
    <source>
        <dbReference type="ARBA" id="ARBA00022694"/>
    </source>
</evidence>
<dbReference type="GO" id="GO:0006400">
    <property type="term" value="P:tRNA modification"/>
    <property type="evidence" value="ECO:0007669"/>
    <property type="project" value="UniProtKB-UniRule"/>
</dbReference>
<dbReference type="InterPro" id="IPR011063">
    <property type="entry name" value="TilS/TtcA_N"/>
</dbReference>
<reference evidence="11" key="1">
    <citation type="submission" date="2015-10" db="EMBL/GenBank/DDBJ databases">
        <title>Genome of Paenibacillus bovis sp. nov.</title>
        <authorList>
            <person name="Wu Z."/>
            <person name="Gao C."/>
            <person name="Liu Z."/>
            <person name="Zheng H."/>
        </authorList>
    </citation>
    <scope>NUCLEOTIDE SEQUENCE [LARGE SCALE GENOMIC DNA]</scope>
    <source>
        <strain evidence="11">BD3526</strain>
    </source>
</reference>
<comment type="similarity">
    <text evidence="8">Belongs to the tRNA(Ile)-lysidine synthase family.</text>
</comment>
<keyword evidence="2 8" id="KW-0963">Cytoplasm</keyword>
<dbReference type="Gene3D" id="3.40.50.620">
    <property type="entry name" value="HUPs"/>
    <property type="match status" value="1"/>
</dbReference>
<dbReference type="OrthoDB" id="9807403at2"/>
<dbReference type="GO" id="GO:0032267">
    <property type="term" value="F:tRNA(Ile)-lysidine synthase activity"/>
    <property type="evidence" value="ECO:0007669"/>
    <property type="project" value="UniProtKB-EC"/>
</dbReference>
<dbReference type="Pfam" id="PF11734">
    <property type="entry name" value="TilS_C"/>
    <property type="match status" value="1"/>
</dbReference>
<dbReference type="PANTHER" id="PTHR43033:SF1">
    <property type="entry name" value="TRNA(ILE)-LYSIDINE SYNTHASE-RELATED"/>
    <property type="match status" value="1"/>
</dbReference>
<dbReference type="Pfam" id="PF01171">
    <property type="entry name" value="ATP_bind_3"/>
    <property type="match status" value="1"/>
</dbReference>
<keyword evidence="11" id="KW-1185">Reference proteome</keyword>
<reference evidence="10 11" key="2">
    <citation type="journal article" date="2016" name="Int. J. Syst. Evol. Microbiol.">
        <title>Paenibacillus bovis sp. nov., isolated from raw yak (Bos grunniens) milk.</title>
        <authorList>
            <person name="Gao C."/>
            <person name="Han J."/>
            <person name="Liu Z."/>
            <person name="Xu X."/>
            <person name="Hang F."/>
            <person name="Wu Z."/>
        </authorList>
    </citation>
    <scope>NUCLEOTIDE SEQUENCE [LARGE SCALE GENOMIC DNA]</scope>
    <source>
        <strain evidence="10 11">BD3526</strain>
    </source>
</reference>
<organism evidence="10 11">
    <name type="scientific">Paenibacillus bovis</name>
    <dbReference type="NCBI Taxonomy" id="1616788"/>
    <lineage>
        <taxon>Bacteria</taxon>
        <taxon>Bacillati</taxon>
        <taxon>Bacillota</taxon>
        <taxon>Bacilli</taxon>
        <taxon>Bacillales</taxon>
        <taxon>Paenibacillaceae</taxon>
        <taxon>Paenibacillus</taxon>
    </lineage>
</organism>
<feature type="binding site" evidence="8">
    <location>
        <begin position="34"/>
        <end position="39"/>
    </location>
    <ligand>
        <name>ATP</name>
        <dbReference type="ChEBI" id="CHEBI:30616"/>
    </ligand>
</feature>
<feature type="domain" description="Lysidine-tRNA(Ile) synthetase C-terminal" evidence="9">
    <location>
        <begin position="398"/>
        <end position="461"/>
    </location>
</feature>